<evidence type="ECO:0000313" key="1">
    <source>
        <dbReference type="EMBL" id="NYS79118.1"/>
    </source>
</evidence>
<reference evidence="1 2" key="1">
    <citation type="journal article" date="2003" name="Extremophiles">
        <title>Halomonas glaciei sp. nov. isolated from fast ice of Adelie Land, Antarctica.</title>
        <authorList>
            <person name="Reddy G.S."/>
            <person name="Raghavan P.U."/>
            <person name="Sarita N.B."/>
            <person name="Prakash J.S."/>
            <person name="Nagesh N."/>
            <person name="Delille D."/>
            <person name="Shivaji S."/>
        </authorList>
    </citation>
    <scope>NUCLEOTIDE SEQUENCE [LARGE SCALE GENOMIC DNA]</scope>
    <source>
        <strain evidence="1 2">DD39</strain>
    </source>
</reference>
<comment type="caution">
    <text evidence="1">The sequence shown here is derived from an EMBL/GenBank/DDBJ whole genome shotgun (WGS) entry which is preliminary data.</text>
</comment>
<name>A0A7Z0LV08_9GAMM</name>
<proteinExistence type="predicted"/>
<dbReference type="InterPro" id="IPR011604">
    <property type="entry name" value="PDDEXK-like_dom_sf"/>
</dbReference>
<dbReference type="RefSeq" id="WP_052703863.1">
    <property type="nucleotide sequence ID" value="NZ_JACCDE010000024.1"/>
</dbReference>
<dbReference type="Gene3D" id="3.90.320.10">
    <property type="match status" value="1"/>
</dbReference>
<dbReference type="EMBL" id="JACCDE010000024">
    <property type="protein sequence ID" value="NYS79118.1"/>
    <property type="molecule type" value="Genomic_DNA"/>
</dbReference>
<accession>A0A7Z0LV08</accession>
<gene>
    <name evidence="1" type="ORF">HZS80_15575</name>
</gene>
<organism evidence="1 2">
    <name type="scientific">Vreelandella glaciei</name>
    <dbReference type="NCBI Taxonomy" id="186761"/>
    <lineage>
        <taxon>Bacteria</taxon>
        <taxon>Pseudomonadati</taxon>
        <taxon>Pseudomonadota</taxon>
        <taxon>Gammaproteobacteria</taxon>
        <taxon>Oceanospirillales</taxon>
        <taxon>Halomonadaceae</taxon>
        <taxon>Vreelandella</taxon>
    </lineage>
</organism>
<dbReference type="AlphaFoldDB" id="A0A7Z0LV08"/>
<evidence type="ECO:0000313" key="2">
    <source>
        <dbReference type="Proteomes" id="UP000526892"/>
    </source>
</evidence>
<keyword evidence="2" id="KW-1185">Reference proteome</keyword>
<sequence>MWRGICGLLDGKTIGVAGAKLCHELEGVARALYCDTTGEPQPQEVGLILNHGVGYSPGSLVDANGLLEIKTKLRKF</sequence>
<protein>
    <submittedName>
        <fullName evidence="1">Uncharacterized protein</fullName>
    </submittedName>
</protein>
<dbReference type="Proteomes" id="UP000526892">
    <property type="component" value="Unassembled WGS sequence"/>
</dbReference>